<keyword evidence="8" id="KW-1185">Reference proteome</keyword>
<dbReference type="SUPFAM" id="SSF55469">
    <property type="entry name" value="FMN-dependent nitroreductase-like"/>
    <property type="match status" value="1"/>
</dbReference>
<dbReference type="EC" id="1.6.99.-" evidence="7"/>
<keyword evidence="5" id="KW-0521">NADP</keyword>
<evidence type="ECO:0000259" key="6">
    <source>
        <dbReference type="Pfam" id="PF00881"/>
    </source>
</evidence>
<dbReference type="PANTHER" id="PTHR43425">
    <property type="entry name" value="OXYGEN-INSENSITIVE NADPH NITROREDUCTASE"/>
    <property type="match status" value="1"/>
</dbReference>
<reference evidence="7 8" key="1">
    <citation type="submission" date="2017-08" db="EMBL/GenBank/DDBJ databases">
        <title>Complete genome sequence of Gluconacetobacter saccharivorans CV1 isolated from Fermented Vinegar.</title>
        <authorList>
            <person name="Kim S.-Y."/>
        </authorList>
    </citation>
    <scope>NUCLEOTIDE SEQUENCE [LARGE SCALE GENOMIC DNA]</scope>
    <source>
        <strain evidence="7 8">CV1</strain>
    </source>
</reference>
<dbReference type="EMBL" id="CP023036">
    <property type="protein sequence ID" value="AXY21738.1"/>
    <property type="molecule type" value="Genomic_DNA"/>
</dbReference>
<proteinExistence type="inferred from homology"/>
<evidence type="ECO:0000256" key="2">
    <source>
        <dbReference type="ARBA" id="ARBA00022630"/>
    </source>
</evidence>
<evidence type="ECO:0000256" key="1">
    <source>
        <dbReference type="ARBA" id="ARBA00008366"/>
    </source>
</evidence>
<organism evidence="7 8">
    <name type="scientific">Komagataeibacter saccharivorans</name>
    <dbReference type="NCBI Taxonomy" id="265959"/>
    <lineage>
        <taxon>Bacteria</taxon>
        <taxon>Pseudomonadati</taxon>
        <taxon>Pseudomonadota</taxon>
        <taxon>Alphaproteobacteria</taxon>
        <taxon>Acetobacterales</taxon>
        <taxon>Acetobacteraceae</taxon>
        <taxon>Komagataeibacter</taxon>
    </lineage>
</organism>
<comment type="similarity">
    <text evidence="1 5">Belongs to the flavin oxidoreductase frp family.</text>
</comment>
<dbReference type="InterPro" id="IPR029479">
    <property type="entry name" value="Nitroreductase"/>
</dbReference>
<keyword evidence="3 5" id="KW-0288">FMN</keyword>
<dbReference type="GO" id="GO:0016491">
    <property type="term" value="F:oxidoreductase activity"/>
    <property type="evidence" value="ECO:0007669"/>
    <property type="project" value="UniProtKB-UniRule"/>
</dbReference>
<keyword evidence="4 5" id="KW-0560">Oxidoreductase</keyword>
<dbReference type="PANTHER" id="PTHR43425:SF2">
    <property type="entry name" value="OXYGEN-INSENSITIVE NADPH NITROREDUCTASE"/>
    <property type="match status" value="1"/>
</dbReference>
<keyword evidence="2 5" id="KW-0285">Flavoprotein</keyword>
<dbReference type="Pfam" id="PF00881">
    <property type="entry name" value="Nitroreductase"/>
    <property type="match status" value="1"/>
</dbReference>
<evidence type="ECO:0000256" key="3">
    <source>
        <dbReference type="ARBA" id="ARBA00022643"/>
    </source>
</evidence>
<dbReference type="RefSeq" id="WP_118962595.1">
    <property type="nucleotide sequence ID" value="NZ_CP023036.1"/>
</dbReference>
<dbReference type="PIRSF" id="PIRSF005426">
    <property type="entry name" value="Frp"/>
    <property type="match status" value="1"/>
</dbReference>
<evidence type="ECO:0000256" key="5">
    <source>
        <dbReference type="PIRNR" id="PIRNR005426"/>
    </source>
</evidence>
<accession>A0A347WA45</accession>
<dbReference type="OrthoDB" id="3181400at2"/>
<gene>
    <name evidence="7" type="primary">frp</name>
    <name evidence="7" type="ORF">CD178_00938</name>
</gene>
<protein>
    <submittedName>
        <fullName evidence="7">NADPH-flavin oxidoreductase</fullName>
        <ecNumber evidence="7">1.6.99.-</ecNumber>
    </submittedName>
</protein>
<dbReference type="KEGG" id="ksc:CD178_00938"/>
<evidence type="ECO:0000313" key="8">
    <source>
        <dbReference type="Proteomes" id="UP000264120"/>
    </source>
</evidence>
<dbReference type="InterPro" id="IPR016446">
    <property type="entry name" value="Flavin_OxRdtase_Frp"/>
</dbReference>
<dbReference type="Proteomes" id="UP000264120">
    <property type="component" value="Chromosome"/>
</dbReference>
<dbReference type="InterPro" id="IPR000415">
    <property type="entry name" value="Nitroreductase-like"/>
</dbReference>
<dbReference type="Gene3D" id="3.40.109.10">
    <property type="entry name" value="NADH Oxidase"/>
    <property type="match status" value="1"/>
</dbReference>
<evidence type="ECO:0000313" key="7">
    <source>
        <dbReference type="EMBL" id="AXY21738.1"/>
    </source>
</evidence>
<name>A0A347WA45_9PROT</name>
<dbReference type="AlphaFoldDB" id="A0A347WA45"/>
<evidence type="ECO:0000256" key="4">
    <source>
        <dbReference type="ARBA" id="ARBA00023002"/>
    </source>
</evidence>
<feature type="domain" description="Nitroreductase" evidence="6">
    <location>
        <begin position="43"/>
        <end position="198"/>
    </location>
</feature>
<sequence>MSDSLVSSFPALSSMTALWRARYGTQPPAAPALPESPVARGLMTHRSVRGFSASALPDGVLEAAVAAAQSASTSSNLQGWSVIAVRDADRRARLAKIAGDQDFIAQAPLFLAWVADLSRLDHVGQAHGRDLPGVDCLDTFLAAVMDTAFAAQNAAAAFESYGLGIVYVGAVRNRPEAIAAELGLPARTVALFGMSVGYPDRQRPTAIKPRLPQHAVLHAERYDSAAANDPAVIAAYDERLRAARTAQGSPGRSWSESVLARLGDVSALHGRERLPEALRGLGFVLGQA</sequence>